<organism evidence="2">
    <name type="scientific">Streptomyces sp. NBC_00060</name>
    <dbReference type="NCBI Taxonomy" id="2975636"/>
    <lineage>
        <taxon>Bacteria</taxon>
        <taxon>Bacillati</taxon>
        <taxon>Actinomycetota</taxon>
        <taxon>Actinomycetes</taxon>
        <taxon>Kitasatosporales</taxon>
        <taxon>Streptomycetaceae</taxon>
        <taxon>Streptomyces</taxon>
    </lineage>
</organism>
<keyword evidence="1" id="KW-1133">Transmembrane helix</keyword>
<evidence type="ECO:0000256" key="1">
    <source>
        <dbReference type="SAM" id="Phobius"/>
    </source>
</evidence>
<evidence type="ECO:0000313" key="2">
    <source>
        <dbReference type="EMBL" id="WTU43336.1"/>
    </source>
</evidence>
<name>A0AAU2H548_9ACTN</name>
<dbReference type="AlphaFoldDB" id="A0AAU2H548"/>
<feature type="transmembrane region" description="Helical" evidence="1">
    <location>
        <begin position="113"/>
        <end position="135"/>
    </location>
</feature>
<reference evidence="2" key="1">
    <citation type="submission" date="2022-10" db="EMBL/GenBank/DDBJ databases">
        <title>The complete genomes of actinobacterial strains from the NBC collection.</title>
        <authorList>
            <person name="Joergensen T.S."/>
            <person name="Alvarez Arevalo M."/>
            <person name="Sterndorff E.B."/>
            <person name="Faurdal D."/>
            <person name="Vuksanovic O."/>
            <person name="Mourched A.-S."/>
            <person name="Charusanti P."/>
            <person name="Shaw S."/>
            <person name="Blin K."/>
            <person name="Weber T."/>
        </authorList>
    </citation>
    <scope>NUCLEOTIDE SEQUENCE</scope>
    <source>
        <strain evidence="2">NBC_00060</strain>
    </source>
</reference>
<feature type="transmembrane region" description="Helical" evidence="1">
    <location>
        <begin position="187"/>
        <end position="206"/>
    </location>
</feature>
<gene>
    <name evidence="2" type="ORF">OHV25_29030</name>
</gene>
<dbReference type="EMBL" id="CP108253">
    <property type="protein sequence ID" value="WTU43336.1"/>
    <property type="molecule type" value="Genomic_DNA"/>
</dbReference>
<sequence>MAHIRNYVGQLRFYSYVDLVLLFWALHASLRVVCGASLLWFGFLIHLEWRHRDRGRLGWHWSIWALLWLAALFVVPGYGTVAFYLCAVGYAYKKRFRWAAAVSPLLNGMLKTFLSLATPATTAGSAALVLVLMSFRNLLGDIRDAAKDAEENVMTVPVLAGYRRPTPYVYPCGLVATSLTWTLLGGLPWWAFAGALAVQAGTYHLTPR</sequence>
<proteinExistence type="predicted"/>
<keyword evidence="1" id="KW-0812">Transmembrane</keyword>
<protein>
    <submittedName>
        <fullName evidence="2">Uncharacterized protein</fullName>
    </submittedName>
</protein>
<feature type="transmembrane region" description="Helical" evidence="1">
    <location>
        <begin position="21"/>
        <end position="43"/>
    </location>
</feature>
<accession>A0AAU2H548</accession>
<keyword evidence="1" id="KW-0472">Membrane</keyword>
<feature type="transmembrane region" description="Helical" evidence="1">
    <location>
        <begin position="63"/>
        <end position="92"/>
    </location>
</feature>